<dbReference type="Gene3D" id="2.120.10.30">
    <property type="entry name" value="TolB, C-terminal domain"/>
    <property type="match status" value="1"/>
</dbReference>
<sequence>MVAFPLESFASVSCRRQHVKAIVAHPGGDLLAVYNHGVLRISADNEATPLAGGDRPGSADGSGTEARFTAPSSIAVAHDGKVLVTTTEPPRGALRVLSVDEGVTTTTVRAATGGLAIHKVVEAMVVIRPRRTSVSSIFADRVVLKSSDGSLYLSSWNGSAPTEPIMVRDGVSVRLPASDTDHKGRIIFLDDQGRLMAGTLMRDARDGGLHFRLDTLAQRSQLAAAGVDTAHMAIPSSGPGSRPSTSRWVSEAIVLGKSGEAVYLVSSQQETLWRVDLRDNIPASHRVLALLDLPQRLNLPSMNVHLTVNSASGDIFLAAVHREDGSCAIHRIKEDAQCGASCDVEGPTSFMEKMLTSGPFSDVRFVLNNGGELHAHRSVLALRSDYFARMFTSGFCEGQGDETVIEITESRPAVESLLRFMYKGTLELSAPDAHPDAPSADVFEVYCLAHRYDLKGLMTLCLNYIRHRFNKHEVLQPRGLHVDEFNSEGDAAMGSQHDVFPRPCPTACREWIAGGRRERHHEQDKGDPFGEAVDLCLRAHQHGFDEIVEFFVKWLHRHFSRVPEAAFERLQAAPSVLLQLIKRLQNQPKPLHTHHSSTSSRHWSATSPGAWRPSLPTGSHRRASNNEMMPPLRPFRADQLGDDDDESAPMVRTSRTLRRVRPSSSLSSSDVSPTNSNVWVSGPSADLFVGVGMGLGNAGGQPQGRPRSARERGGGDEDRDESVSSRRADM</sequence>
<feature type="region of interest" description="Disordered" evidence="1">
    <location>
        <begin position="588"/>
        <end position="730"/>
    </location>
</feature>
<dbReference type="InParanoid" id="A0A0G4GDE5"/>
<dbReference type="InterPro" id="IPR011333">
    <property type="entry name" value="SKP1/BTB/POZ_sf"/>
</dbReference>
<feature type="domain" description="BTB" evidence="2">
    <location>
        <begin position="361"/>
        <end position="430"/>
    </location>
</feature>
<accession>A0A0G4GDE5</accession>
<name>A0A0G4GDE5_VITBC</name>
<gene>
    <name evidence="3" type="ORF">Vbra_17456</name>
</gene>
<dbReference type="CDD" id="cd14733">
    <property type="entry name" value="BACK"/>
    <property type="match status" value="1"/>
</dbReference>
<evidence type="ECO:0000256" key="1">
    <source>
        <dbReference type="SAM" id="MobiDB-lite"/>
    </source>
</evidence>
<dbReference type="Gene3D" id="3.30.710.10">
    <property type="entry name" value="Potassium Channel Kv1.1, Chain A"/>
    <property type="match status" value="1"/>
</dbReference>
<reference evidence="3 4" key="1">
    <citation type="submission" date="2014-11" db="EMBL/GenBank/DDBJ databases">
        <authorList>
            <person name="Zhu J."/>
            <person name="Qi W."/>
            <person name="Song R."/>
        </authorList>
    </citation>
    <scope>NUCLEOTIDE SEQUENCE [LARGE SCALE GENOMIC DNA]</scope>
</reference>
<dbReference type="SMART" id="SM00225">
    <property type="entry name" value="BTB"/>
    <property type="match status" value="1"/>
</dbReference>
<dbReference type="EMBL" id="CDMY01000635">
    <property type="protein sequence ID" value="CEM27340.1"/>
    <property type="molecule type" value="Genomic_DNA"/>
</dbReference>
<dbReference type="SUPFAM" id="SSF63829">
    <property type="entry name" value="Calcium-dependent phosphotriesterase"/>
    <property type="match status" value="1"/>
</dbReference>
<feature type="compositionally biased region" description="Low complexity" evidence="1">
    <location>
        <begin position="596"/>
        <end position="607"/>
    </location>
</feature>
<dbReference type="Pfam" id="PF00651">
    <property type="entry name" value="BTB"/>
    <property type="match status" value="1"/>
</dbReference>
<dbReference type="SUPFAM" id="SSF54695">
    <property type="entry name" value="POZ domain"/>
    <property type="match status" value="1"/>
</dbReference>
<dbReference type="AlphaFoldDB" id="A0A0G4GDE5"/>
<organism evidence="3 4">
    <name type="scientific">Vitrella brassicaformis (strain CCMP3155)</name>
    <dbReference type="NCBI Taxonomy" id="1169540"/>
    <lineage>
        <taxon>Eukaryota</taxon>
        <taxon>Sar</taxon>
        <taxon>Alveolata</taxon>
        <taxon>Colpodellida</taxon>
        <taxon>Vitrellaceae</taxon>
        <taxon>Vitrella</taxon>
    </lineage>
</organism>
<dbReference type="PANTHER" id="PTHR24413">
    <property type="entry name" value="SPECKLE-TYPE POZ PROTEIN"/>
    <property type="match status" value="1"/>
</dbReference>
<dbReference type="OrthoDB" id="6482909at2759"/>
<feature type="compositionally biased region" description="Basic and acidic residues" evidence="1">
    <location>
        <begin position="708"/>
        <end position="730"/>
    </location>
</feature>
<feature type="compositionally biased region" description="Low complexity" evidence="1">
    <location>
        <begin position="662"/>
        <end position="678"/>
    </location>
</feature>
<keyword evidence="4" id="KW-1185">Reference proteome</keyword>
<dbReference type="STRING" id="1169540.A0A0G4GDE5"/>
<dbReference type="InterPro" id="IPR011042">
    <property type="entry name" value="6-blade_b-propeller_TolB-like"/>
</dbReference>
<evidence type="ECO:0000259" key="2">
    <source>
        <dbReference type="PROSITE" id="PS50097"/>
    </source>
</evidence>
<dbReference type="InterPro" id="IPR000210">
    <property type="entry name" value="BTB/POZ_dom"/>
</dbReference>
<evidence type="ECO:0000313" key="3">
    <source>
        <dbReference type="EMBL" id="CEM27340.1"/>
    </source>
</evidence>
<dbReference type="VEuPathDB" id="CryptoDB:Vbra_17456"/>
<feature type="compositionally biased region" description="Gly residues" evidence="1">
    <location>
        <begin position="691"/>
        <end position="702"/>
    </location>
</feature>
<dbReference type="Proteomes" id="UP000041254">
    <property type="component" value="Unassembled WGS sequence"/>
</dbReference>
<evidence type="ECO:0000313" key="4">
    <source>
        <dbReference type="Proteomes" id="UP000041254"/>
    </source>
</evidence>
<dbReference type="CDD" id="cd18186">
    <property type="entry name" value="BTB_POZ_ZBTB_KLHL-like"/>
    <property type="match status" value="1"/>
</dbReference>
<protein>
    <recommendedName>
        <fullName evidence="2">BTB domain-containing protein</fullName>
    </recommendedName>
</protein>
<proteinExistence type="predicted"/>
<dbReference type="PROSITE" id="PS50097">
    <property type="entry name" value="BTB"/>
    <property type="match status" value="1"/>
</dbReference>